<accession>A0A060HIS6</accession>
<dbReference type="OrthoDB" id="374460at2157"/>
<keyword evidence="1" id="KW-0812">Transmembrane</keyword>
<dbReference type="Proteomes" id="UP000027093">
    <property type="component" value="Chromosome"/>
</dbReference>
<proteinExistence type="predicted"/>
<evidence type="ECO:0000259" key="2">
    <source>
        <dbReference type="Pfam" id="PF17159"/>
    </source>
</evidence>
<protein>
    <recommendedName>
        <fullName evidence="2">Membrane-associated sensor domain-containing protein</fullName>
    </recommendedName>
</protein>
<evidence type="ECO:0000313" key="4">
    <source>
        <dbReference type="Proteomes" id="UP000027093"/>
    </source>
</evidence>
<feature type="transmembrane region" description="Helical" evidence="1">
    <location>
        <begin position="50"/>
        <end position="71"/>
    </location>
</feature>
<keyword evidence="4" id="KW-1185">Reference proteome</keyword>
<name>A0A060HIS6_9ARCH</name>
<organism evidence="3 4">
    <name type="scientific">Nitrososphaera viennensis EN76</name>
    <dbReference type="NCBI Taxonomy" id="926571"/>
    <lineage>
        <taxon>Archaea</taxon>
        <taxon>Nitrososphaerota</taxon>
        <taxon>Nitrososphaeria</taxon>
        <taxon>Nitrososphaerales</taxon>
        <taxon>Nitrososphaeraceae</taxon>
        <taxon>Nitrososphaera</taxon>
    </lineage>
</organism>
<feature type="domain" description="Membrane-associated sensor" evidence="2">
    <location>
        <begin position="53"/>
        <end position="266"/>
    </location>
</feature>
<feature type="transmembrane region" description="Helical" evidence="1">
    <location>
        <begin position="187"/>
        <end position="207"/>
    </location>
</feature>
<feature type="transmembrane region" description="Helical" evidence="1">
    <location>
        <begin position="78"/>
        <end position="97"/>
    </location>
</feature>
<dbReference type="InterPro" id="IPR033425">
    <property type="entry name" value="MASE3"/>
</dbReference>
<feature type="transmembrane region" description="Helical" evidence="1">
    <location>
        <begin position="20"/>
        <end position="38"/>
    </location>
</feature>
<feature type="transmembrane region" description="Helical" evidence="1">
    <location>
        <begin position="219"/>
        <end position="238"/>
    </location>
</feature>
<reference evidence="3 4" key="1">
    <citation type="journal article" date="2014" name="Int. J. Syst. Evol. Microbiol.">
        <title>Nitrososphaera viennensis gen. nov., sp. nov., an aerobic and mesophilic, ammonia-oxidizing archaeon from soil and a member of the archaeal phylum Thaumarchaeota.</title>
        <authorList>
            <person name="Stieglmeier M."/>
            <person name="Klingl A."/>
            <person name="Alves R.J."/>
            <person name="Rittmann S.K."/>
            <person name="Melcher M."/>
            <person name="Leisch N."/>
            <person name="Schleper C."/>
        </authorList>
    </citation>
    <scope>NUCLEOTIDE SEQUENCE [LARGE SCALE GENOMIC DNA]</scope>
    <source>
        <strain evidence="3">EN76</strain>
    </source>
</reference>
<dbReference type="STRING" id="926571.NVIE_010040"/>
<keyword evidence="1" id="KW-1133">Transmembrane helix</keyword>
<dbReference type="GeneID" id="74946269"/>
<dbReference type="RefSeq" id="WP_075054288.1">
    <property type="nucleotide sequence ID" value="NZ_CP007536.1"/>
</dbReference>
<evidence type="ECO:0000313" key="3">
    <source>
        <dbReference type="EMBL" id="AIC15230.1"/>
    </source>
</evidence>
<feature type="transmembrane region" description="Helical" evidence="1">
    <location>
        <begin position="250"/>
        <end position="269"/>
    </location>
</feature>
<sequence>MTPMLSSSHQTHSRKWQALVFVLAIAWSSAGILIATAITGDFESRHASSVLFLASGAMSLIVFFQEMYAFYVTNSRRILWMSAGFFTLGIGMIGNAITTGGSLDVALDSYVSASELFRGTSEFAAAIFILLGTLRSDKSIRENMEFKAYILVAVIMVTTASIIIYISTVQESLSVPLYSSQYGWSPFSLYIELHVLLFFAVTCTVYVSIRKKNNNSQILFWFIIGFVLLTFSELSFTMDKVLDLGASSSLVWVGRFFLLAGFMTFVLGLNRTR</sequence>
<evidence type="ECO:0000256" key="1">
    <source>
        <dbReference type="SAM" id="Phobius"/>
    </source>
</evidence>
<keyword evidence="1" id="KW-0472">Membrane</keyword>
<dbReference type="EMBL" id="CP007536">
    <property type="protein sequence ID" value="AIC15230.1"/>
    <property type="molecule type" value="Genomic_DNA"/>
</dbReference>
<dbReference type="KEGG" id="nvn:NVIE_010040"/>
<feature type="transmembrane region" description="Helical" evidence="1">
    <location>
        <begin position="146"/>
        <end position="167"/>
    </location>
</feature>
<feature type="transmembrane region" description="Helical" evidence="1">
    <location>
        <begin position="117"/>
        <end position="134"/>
    </location>
</feature>
<dbReference type="AlphaFoldDB" id="A0A060HIS6"/>
<gene>
    <name evidence="3" type="ORF">NVIE_010040</name>
</gene>
<dbReference type="HOGENOM" id="CLU_1032900_0_0_2"/>
<dbReference type="Pfam" id="PF17159">
    <property type="entry name" value="MASE3"/>
    <property type="match status" value="1"/>
</dbReference>